<comment type="similarity">
    <text evidence="2 9">Belongs to the CRISPR-associated endoribonuclease Cas2 protein family.</text>
</comment>
<gene>
    <name evidence="9 10" type="primary">cas2</name>
    <name evidence="10" type="ORF">ACFO6V_07100</name>
</gene>
<comment type="caution">
    <text evidence="10">The sequence shown here is derived from an EMBL/GenBank/DDBJ whole genome shotgun (WGS) entry which is preliminary data.</text>
</comment>
<evidence type="ECO:0000256" key="9">
    <source>
        <dbReference type="HAMAP-Rule" id="MF_01471"/>
    </source>
</evidence>
<dbReference type="Gene3D" id="3.30.70.240">
    <property type="match status" value="1"/>
</dbReference>
<keyword evidence="6 9" id="KW-0378">Hydrolase</keyword>
<evidence type="ECO:0000313" key="11">
    <source>
        <dbReference type="Proteomes" id="UP001596011"/>
    </source>
</evidence>
<dbReference type="CDD" id="cd09725">
    <property type="entry name" value="Cas2_I_II_III"/>
    <property type="match status" value="1"/>
</dbReference>
<sequence>MVHILLICYDIPDDDRRTAISNLLAVHGARVQLSVFEIALPTKKEVRSLRSSLRRLIDKDTDQVRIYPLSPIAANEMVILGRRRLEERADFWIV</sequence>
<evidence type="ECO:0000256" key="1">
    <source>
        <dbReference type="ARBA" id="ARBA00001946"/>
    </source>
</evidence>
<evidence type="ECO:0000256" key="5">
    <source>
        <dbReference type="ARBA" id="ARBA00022759"/>
    </source>
</evidence>
<dbReference type="InterPro" id="IPR019199">
    <property type="entry name" value="Virulence_VapD/CRISPR_Cas2"/>
</dbReference>
<dbReference type="Proteomes" id="UP001596011">
    <property type="component" value="Unassembled WGS sequence"/>
</dbReference>
<dbReference type="Pfam" id="PF09827">
    <property type="entry name" value="CRISPR_Cas2"/>
    <property type="match status" value="1"/>
</dbReference>
<accession>A0ABV9HCE8</accession>
<keyword evidence="7 9" id="KW-0460">Magnesium</keyword>
<feature type="binding site" evidence="9">
    <location>
        <position position="10"/>
    </location>
    <ligand>
        <name>Mg(2+)</name>
        <dbReference type="ChEBI" id="CHEBI:18420"/>
        <note>catalytic</note>
    </ligand>
</feature>
<evidence type="ECO:0000256" key="7">
    <source>
        <dbReference type="ARBA" id="ARBA00022842"/>
    </source>
</evidence>
<keyword evidence="3 9" id="KW-0540">Nuclease</keyword>
<comment type="function">
    <text evidence="9">CRISPR (clustered regularly interspaced short palindromic repeat), is an adaptive immune system that provides protection against mobile genetic elements (viruses, transposable elements and conjugative plasmids). CRISPR clusters contain sequences complementary to antecedent mobile elements and target invading nucleic acids. CRISPR clusters are transcribed and processed into CRISPR RNA (crRNA). Functions as a ssRNA-specific endoribonuclease. Involved in the integration of spacer DNA into the CRISPR cassette.</text>
</comment>
<comment type="subunit">
    <text evidence="9">Homodimer, forms a heterotetramer with a Cas1 homodimer.</text>
</comment>
<dbReference type="InterPro" id="IPR021127">
    <property type="entry name" value="CRISPR_associated_Cas2"/>
</dbReference>
<reference evidence="11" key="1">
    <citation type="journal article" date="2019" name="Int. J. Syst. Evol. Microbiol.">
        <title>The Global Catalogue of Microorganisms (GCM) 10K type strain sequencing project: providing services to taxonomists for standard genome sequencing and annotation.</title>
        <authorList>
            <consortium name="The Broad Institute Genomics Platform"/>
            <consortium name="The Broad Institute Genome Sequencing Center for Infectious Disease"/>
            <person name="Wu L."/>
            <person name="Ma J."/>
        </authorList>
    </citation>
    <scope>NUCLEOTIDE SEQUENCE [LARGE SCALE GENOMIC DNA]</scope>
    <source>
        <strain evidence="11">CCUG 42722</strain>
    </source>
</reference>
<dbReference type="EC" id="3.1.-.-" evidence="9"/>
<dbReference type="EMBL" id="JBHSFI010000003">
    <property type="protein sequence ID" value="MFC4627992.1"/>
    <property type="molecule type" value="Genomic_DNA"/>
</dbReference>
<dbReference type="NCBIfam" id="TIGR01573">
    <property type="entry name" value="cas2"/>
    <property type="match status" value="1"/>
</dbReference>
<dbReference type="RefSeq" id="WP_377133646.1">
    <property type="nucleotide sequence ID" value="NZ_JBHSFI010000003.1"/>
</dbReference>
<evidence type="ECO:0000256" key="6">
    <source>
        <dbReference type="ARBA" id="ARBA00022801"/>
    </source>
</evidence>
<keyword evidence="4 9" id="KW-0479">Metal-binding</keyword>
<evidence type="ECO:0000256" key="2">
    <source>
        <dbReference type="ARBA" id="ARBA00009959"/>
    </source>
</evidence>
<evidence type="ECO:0000313" key="10">
    <source>
        <dbReference type="EMBL" id="MFC4627992.1"/>
    </source>
</evidence>
<comment type="cofactor">
    <cofactor evidence="1 9">
        <name>Mg(2+)</name>
        <dbReference type="ChEBI" id="CHEBI:18420"/>
    </cofactor>
</comment>
<proteinExistence type="inferred from homology"/>
<keyword evidence="5 9" id="KW-0255">Endonuclease</keyword>
<dbReference type="HAMAP" id="MF_01471">
    <property type="entry name" value="Cas2"/>
    <property type="match status" value="1"/>
</dbReference>
<dbReference type="GO" id="GO:0004519">
    <property type="term" value="F:endonuclease activity"/>
    <property type="evidence" value="ECO:0007669"/>
    <property type="project" value="UniProtKB-KW"/>
</dbReference>
<keyword evidence="8 9" id="KW-0051">Antiviral defense</keyword>
<name>A0ABV9HCE8_9MICO</name>
<evidence type="ECO:0000256" key="8">
    <source>
        <dbReference type="ARBA" id="ARBA00023118"/>
    </source>
</evidence>
<protein>
    <recommendedName>
        <fullName evidence="9">CRISPR-associated endoribonuclease Cas2</fullName>
        <ecNumber evidence="9">3.1.-.-</ecNumber>
    </recommendedName>
</protein>
<dbReference type="PANTHER" id="PTHR34405:SF3">
    <property type="entry name" value="CRISPR-ASSOCIATED ENDORIBONUCLEASE CAS2 3"/>
    <property type="match status" value="1"/>
</dbReference>
<evidence type="ECO:0000256" key="4">
    <source>
        <dbReference type="ARBA" id="ARBA00022723"/>
    </source>
</evidence>
<keyword evidence="11" id="KW-1185">Reference proteome</keyword>
<evidence type="ECO:0000256" key="3">
    <source>
        <dbReference type="ARBA" id="ARBA00022722"/>
    </source>
</evidence>
<dbReference type="PANTHER" id="PTHR34405">
    <property type="entry name" value="CRISPR-ASSOCIATED ENDORIBONUCLEASE CAS2"/>
    <property type="match status" value="1"/>
</dbReference>
<dbReference type="SUPFAM" id="SSF143430">
    <property type="entry name" value="TTP0101/SSO1404-like"/>
    <property type="match status" value="1"/>
</dbReference>
<organism evidence="10 11">
    <name type="scientific">Promicromonospora alba</name>
    <dbReference type="NCBI Taxonomy" id="1616110"/>
    <lineage>
        <taxon>Bacteria</taxon>
        <taxon>Bacillati</taxon>
        <taxon>Actinomycetota</taxon>
        <taxon>Actinomycetes</taxon>
        <taxon>Micrococcales</taxon>
        <taxon>Promicromonosporaceae</taxon>
        <taxon>Promicromonospora</taxon>
    </lineage>
</organism>